<dbReference type="Gene3D" id="2.40.160.20">
    <property type="match status" value="1"/>
</dbReference>
<evidence type="ECO:0000256" key="2">
    <source>
        <dbReference type="SAM" id="SignalP"/>
    </source>
</evidence>
<dbReference type="RefSeq" id="WP_204636996.1">
    <property type="nucleotide sequence ID" value="NZ_JADIKC010000007.1"/>
</dbReference>
<evidence type="ECO:0000259" key="3">
    <source>
        <dbReference type="Pfam" id="PF13505"/>
    </source>
</evidence>
<keyword evidence="5" id="KW-1185">Reference proteome</keyword>
<proteinExistence type="predicted"/>
<accession>A0ABS2JW61</accession>
<reference evidence="4 5" key="1">
    <citation type="submission" date="2020-10" db="EMBL/GenBank/DDBJ databases">
        <title>Phylogeny of dyella-like bacteria.</title>
        <authorList>
            <person name="Fu J."/>
        </authorList>
    </citation>
    <scope>NUCLEOTIDE SEQUENCE [LARGE SCALE GENOMIC DNA]</scope>
    <source>
        <strain evidence="4 5">THG-B117</strain>
    </source>
</reference>
<comment type="caution">
    <text evidence="4">The sequence shown here is derived from an EMBL/GenBank/DDBJ whole genome shotgun (WGS) entry which is preliminary data.</text>
</comment>
<feature type="domain" description="Outer membrane protein beta-barrel" evidence="3">
    <location>
        <begin position="7"/>
        <end position="218"/>
    </location>
</feature>
<dbReference type="Proteomes" id="UP001430065">
    <property type="component" value="Unassembled WGS sequence"/>
</dbReference>
<dbReference type="InterPro" id="IPR027385">
    <property type="entry name" value="Beta-barrel_OMP"/>
</dbReference>
<name>A0ABS2JW61_9GAMM</name>
<evidence type="ECO:0000313" key="4">
    <source>
        <dbReference type="EMBL" id="MBM7122545.1"/>
    </source>
</evidence>
<sequence length="218" mass="24418">MGKYPFFAALFAAMVSTSAVAQAGQFFMDGGIGRSSYSLSTGQYDNDKTDWATSIRAGYMWHGFVDYGVELGYADLGQEVDRNVQFHNSGSDYVRYSTATNGWLFGGRLEYLLGQSWFVMARGGWFRPRVIEESADWTLTRGGPVHTVPASSYFHYQDSVDTGTQTYFGVGVGYCLTPDWRVGLNYDYYDLGSLFSIPGYRQPSSHVKTYSASVQFRF</sequence>
<feature type="chain" id="PRO_5046580973" evidence="2">
    <location>
        <begin position="22"/>
        <end position="218"/>
    </location>
</feature>
<keyword evidence="1 2" id="KW-0732">Signal</keyword>
<evidence type="ECO:0000313" key="5">
    <source>
        <dbReference type="Proteomes" id="UP001430065"/>
    </source>
</evidence>
<dbReference type="InterPro" id="IPR011250">
    <property type="entry name" value="OMP/PagP_B-barrel"/>
</dbReference>
<dbReference type="SUPFAM" id="SSF56925">
    <property type="entry name" value="OMPA-like"/>
    <property type="match status" value="1"/>
</dbReference>
<protein>
    <submittedName>
        <fullName evidence="4">Outer membrane beta-barrel protein</fullName>
    </submittedName>
</protein>
<dbReference type="EMBL" id="JADIKC010000007">
    <property type="protein sequence ID" value="MBM7122545.1"/>
    <property type="molecule type" value="Genomic_DNA"/>
</dbReference>
<dbReference type="Pfam" id="PF13505">
    <property type="entry name" value="OMP_b-brl"/>
    <property type="match status" value="1"/>
</dbReference>
<organism evidence="4 5">
    <name type="scientific">Dyella kyungheensis</name>
    <dbReference type="NCBI Taxonomy" id="1242174"/>
    <lineage>
        <taxon>Bacteria</taxon>
        <taxon>Pseudomonadati</taxon>
        <taxon>Pseudomonadota</taxon>
        <taxon>Gammaproteobacteria</taxon>
        <taxon>Lysobacterales</taxon>
        <taxon>Rhodanobacteraceae</taxon>
        <taxon>Dyella</taxon>
    </lineage>
</organism>
<feature type="signal peptide" evidence="2">
    <location>
        <begin position="1"/>
        <end position="21"/>
    </location>
</feature>
<evidence type="ECO:0000256" key="1">
    <source>
        <dbReference type="ARBA" id="ARBA00022729"/>
    </source>
</evidence>
<gene>
    <name evidence="4" type="ORF">ISP20_15365</name>
</gene>